<feature type="transmembrane region" description="Helical" evidence="1">
    <location>
        <begin position="134"/>
        <end position="155"/>
    </location>
</feature>
<dbReference type="AlphaFoldDB" id="A0A160T1G3"/>
<organism evidence="2 3">
    <name type="scientific">Candidatus Promineifilum breve</name>
    <dbReference type="NCBI Taxonomy" id="1806508"/>
    <lineage>
        <taxon>Bacteria</taxon>
        <taxon>Bacillati</taxon>
        <taxon>Chloroflexota</taxon>
        <taxon>Ardenticatenia</taxon>
        <taxon>Candidatus Promineifilales</taxon>
        <taxon>Candidatus Promineifilaceae</taxon>
        <taxon>Candidatus Promineifilum</taxon>
    </lineage>
</organism>
<keyword evidence="3" id="KW-1185">Reference proteome</keyword>
<feature type="transmembrane region" description="Helical" evidence="1">
    <location>
        <begin position="12"/>
        <end position="31"/>
    </location>
</feature>
<keyword evidence="1" id="KW-0472">Membrane</keyword>
<gene>
    <name evidence="2" type="ORF">CFX0092_A1111</name>
</gene>
<keyword evidence="1" id="KW-1133">Transmembrane helix</keyword>
<evidence type="ECO:0000313" key="2">
    <source>
        <dbReference type="EMBL" id="CUS02989.2"/>
    </source>
</evidence>
<protein>
    <submittedName>
        <fullName evidence="2">Uncharacterized protein</fullName>
    </submittedName>
</protein>
<keyword evidence="1" id="KW-0812">Transmembrane</keyword>
<sequence length="218" mass="22555">MNSSHQNLVGWSAMAGGGVAVVGFISLLLLFTVGEPFGTINDALSIPSSLLLLPLVVGLYRLLAADQPLPSLLALLLGIAGFLTTMTGSILLLTNRIDFQLSLLPGLGGFGLVGLWVLISAITGLRSGVLPRAVAWAGILLAITPSLALLAVFRLESIANGLTNMAGQAGGFQMSLPLMAIFLLGFISYAGLPVWFIVVGRLFLTNRVGQTVGAVVAS</sequence>
<dbReference type="EMBL" id="LN890655">
    <property type="protein sequence ID" value="CUS02989.2"/>
    <property type="molecule type" value="Genomic_DNA"/>
</dbReference>
<evidence type="ECO:0000313" key="3">
    <source>
        <dbReference type="Proteomes" id="UP000215027"/>
    </source>
</evidence>
<accession>A0A160T1G3</accession>
<feature type="transmembrane region" description="Helical" evidence="1">
    <location>
        <begin position="176"/>
        <end position="198"/>
    </location>
</feature>
<dbReference type="Proteomes" id="UP000215027">
    <property type="component" value="Chromosome I"/>
</dbReference>
<dbReference type="RefSeq" id="WP_095042542.1">
    <property type="nucleotide sequence ID" value="NZ_LN890655.1"/>
</dbReference>
<feature type="transmembrane region" description="Helical" evidence="1">
    <location>
        <begin position="43"/>
        <end position="63"/>
    </location>
</feature>
<evidence type="ECO:0000256" key="1">
    <source>
        <dbReference type="SAM" id="Phobius"/>
    </source>
</evidence>
<feature type="transmembrane region" description="Helical" evidence="1">
    <location>
        <begin position="69"/>
        <end position="94"/>
    </location>
</feature>
<reference evidence="2" key="1">
    <citation type="submission" date="2016-01" db="EMBL/GenBank/DDBJ databases">
        <authorList>
            <person name="Mcilroy J.S."/>
            <person name="Karst M S."/>
            <person name="Albertsen M."/>
        </authorList>
    </citation>
    <scope>NUCLEOTIDE SEQUENCE</scope>
    <source>
        <strain evidence="2">Cfx-K</strain>
    </source>
</reference>
<feature type="transmembrane region" description="Helical" evidence="1">
    <location>
        <begin position="101"/>
        <end position="122"/>
    </location>
</feature>
<dbReference type="KEGG" id="pbf:CFX0092_A1111"/>
<name>A0A160T1G3_9CHLR</name>
<proteinExistence type="predicted"/>